<proteinExistence type="predicted"/>
<gene>
    <name evidence="5" type="ORF">BMF94_1040</name>
</gene>
<evidence type="ECO:0000259" key="4">
    <source>
        <dbReference type="Pfam" id="PF01753"/>
    </source>
</evidence>
<evidence type="ECO:0000256" key="1">
    <source>
        <dbReference type="ARBA" id="ARBA00022723"/>
    </source>
</evidence>
<keyword evidence="3" id="KW-0862">Zinc</keyword>
<dbReference type="GO" id="GO:0008270">
    <property type="term" value="F:zinc ion binding"/>
    <property type="evidence" value="ECO:0007669"/>
    <property type="project" value="UniProtKB-KW"/>
</dbReference>
<comment type="caution">
    <text evidence="5">The sequence shown here is derived from an EMBL/GenBank/DDBJ whole genome shotgun (WGS) entry which is preliminary data.</text>
</comment>
<reference evidence="5 6" key="1">
    <citation type="journal article" date="2018" name="Front. Microbiol.">
        <title>Prospects for Fungal Bioremediation of Acidic Radioactive Waste Sites: Characterization and Genome Sequence of Rhodotorula taiwanensis MD1149.</title>
        <authorList>
            <person name="Tkavc R."/>
            <person name="Matrosova V.Y."/>
            <person name="Grichenko O.E."/>
            <person name="Gostincar C."/>
            <person name="Volpe R.P."/>
            <person name="Klimenkova P."/>
            <person name="Gaidamakova E.K."/>
            <person name="Zhou C.E."/>
            <person name="Stewart B.J."/>
            <person name="Lyman M.G."/>
            <person name="Malfatti S.A."/>
            <person name="Rubinfeld B."/>
            <person name="Courtot M."/>
            <person name="Singh J."/>
            <person name="Dalgard C.L."/>
            <person name="Hamilton T."/>
            <person name="Frey K.G."/>
            <person name="Gunde-Cimerman N."/>
            <person name="Dugan L."/>
            <person name="Daly M.J."/>
        </authorList>
    </citation>
    <scope>NUCLEOTIDE SEQUENCE [LARGE SCALE GENOMIC DNA]</scope>
    <source>
        <strain evidence="5 6">MD1149</strain>
    </source>
</reference>
<dbReference type="STRING" id="741276.A0A2S5BGQ4"/>
<evidence type="ECO:0000256" key="2">
    <source>
        <dbReference type="ARBA" id="ARBA00022771"/>
    </source>
</evidence>
<dbReference type="Pfam" id="PF01753">
    <property type="entry name" value="zf-MYND"/>
    <property type="match status" value="1"/>
</dbReference>
<dbReference type="AlphaFoldDB" id="A0A2S5BGQ4"/>
<dbReference type="Gene3D" id="6.10.140.2220">
    <property type="match status" value="1"/>
</dbReference>
<protein>
    <recommendedName>
        <fullName evidence="4">MYND-type domain-containing protein</fullName>
    </recommendedName>
</protein>
<name>A0A2S5BGQ4_9BASI</name>
<dbReference type="SUPFAM" id="SSF144232">
    <property type="entry name" value="HIT/MYND zinc finger-like"/>
    <property type="match status" value="1"/>
</dbReference>
<evidence type="ECO:0000256" key="3">
    <source>
        <dbReference type="ARBA" id="ARBA00022833"/>
    </source>
</evidence>
<keyword evidence="2" id="KW-0863">Zinc-finger</keyword>
<dbReference type="Proteomes" id="UP000237144">
    <property type="component" value="Unassembled WGS sequence"/>
</dbReference>
<organism evidence="5 6">
    <name type="scientific">Rhodotorula taiwanensis</name>
    <dbReference type="NCBI Taxonomy" id="741276"/>
    <lineage>
        <taxon>Eukaryota</taxon>
        <taxon>Fungi</taxon>
        <taxon>Dikarya</taxon>
        <taxon>Basidiomycota</taxon>
        <taxon>Pucciniomycotina</taxon>
        <taxon>Microbotryomycetes</taxon>
        <taxon>Sporidiobolales</taxon>
        <taxon>Sporidiobolaceae</taxon>
        <taxon>Rhodotorula</taxon>
    </lineage>
</organism>
<sequence>MEECVLCGEPSKLRCGSCSSKAGVSLYYCSKEHQIAVWPVHKLVCGERAHPFVLSPFEQSEADRIVKVFATRAGDEVEASLQSLARMALDAEDTTISQKKAKADATVGRLGHVSFMIHWAQDYPGLEAQRPDPVYVLRWVLSNWYRSDASMYGIAMAPFPETMVFEHEQTVRDLSLWGVDTTSEWYSQFLHRLSSHLSVQYRLMKALKALAPPGAEWTGQSPATTPVTEADMALLDKHEAMLLRFLARPHPSRPRELAEGILRRRRQPFQGCSEEMEMLRQGYARNRGE</sequence>
<evidence type="ECO:0000313" key="6">
    <source>
        <dbReference type="Proteomes" id="UP000237144"/>
    </source>
</evidence>
<dbReference type="EMBL" id="PJQD01000009">
    <property type="protein sequence ID" value="POY75956.1"/>
    <property type="molecule type" value="Genomic_DNA"/>
</dbReference>
<evidence type="ECO:0000313" key="5">
    <source>
        <dbReference type="EMBL" id="POY75956.1"/>
    </source>
</evidence>
<accession>A0A2S5BGQ4</accession>
<keyword evidence="1" id="KW-0479">Metal-binding</keyword>
<dbReference type="InterPro" id="IPR002893">
    <property type="entry name" value="Znf_MYND"/>
</dbReference>
<dbReference type="OrthoDB" id="443682at2759"/>
<keyword evidence="6" id="KW-1185">Reference proteome</keyword>
<feature type="domain" description="MYND-type" evidence="4">
    <location>
        <begin position="4"/>
        <end position="45"/>
    </location>
</feature>